<dbReference type="Gene3D" id="1.20.120.520">
    <property type="entry name" value="nmb1532 protein domain like"/>
    <property type="match status" value="1"/>
</dbReference>
<evidence type="ECO:0000256" key="5">
    <source>
        <dbReference type="SAM" id="Coils"/>
    </source>
</evidence>
<keyword evidence="3" id="KW-0479">Metal-binding</keyword>
<evidence type="ECO:0000256" key="3">
    <source>
        <dbReference type="ARBA" id="ARBA00022723"/>
    </source>
</evidence>
<dbReference type="Pfam" id="PF01814">
    <property type="entry name" value="Hemerythrin"/>
    <property type="match status" value="1"/>
</dbReference>
<keyword evidence="4" id="KW-0408">Iron</keyword>
<dbReference type="SUPFAM" id="SSF140683">
    <property type="entry name" value="SP0561-like"/>
    <property type="match status" value="1"/>
</dbReference>
<organism evidence="7 8">
    <name type="scientific">Haloarchaeobius litoreus</name>
    <dbReference type="NCBI Taxonomy" id="755306"/>
    <lineage>
        <taxon>Archaea</taxon>
        <taxon>Methanobacteriati</taxon>
        <taxon>Methanobacteriota</taxon>
        <taxon>Stenosarchaea group</taxon>
        <taxon>Halobacteria</taxon>
        <taxon>Halobacteriales</taxon>
        <taxon>Halorubellaceae</taxon>
        <taxon>Haloarchaeobius</taxon>
    </lineage>
</organism>
<name>A0ABD6DQE9_9EURY</name>
<evidence type="ECO:0000313" key="8">
    <source>
        <dbReference type="Proteomes" id="UP001597034"/>
    </source>
</evidence>
<evidence type="ECO:0000256" key="4">
    <source>
        <dbReference type="ARBA" id="ARBA00023004"/>
    </source>
</evidence>
<dbReference type="GO" id="GO:0005737">
    <property type="term" value="C:cytoplasm"/>
    <property type="evidence" value="ECO:0007669"/>
    <property type="project" value="UniProtKB-SubCell"/>
</dbReference>
<feature type="domain" description="Hemerythrin-like" evidence="6">
    <location>
        <begin position="80"/>
        <end position="225"/>
    </location>
</feature>
<dbReference type="Gene3D" id="1.10.3910.10">
    <property type="entry name" value="SP0561-like"/>
    <property type="match status" value="1"/>
</dbReference>
<dbReference type="Pfam" id="PF04405">
    <property type="entry name" value="ScdA_N"/>
    <property type="match status" value="1"/>
</dbReference>
<keyword evidence="5" id="KW-0175">Coiled coil</keyword>
<reference evidence="7 8" key="1">
    <citation type="journal article" date="2019" name="Int. J. Syst. Evol. Microbiol.">
        <title>The Global Catalogue of Microorganisms (GCM) 10K type strain sequencing project: providing services to taxonomists for standard genome sequencing and annotation.</title>
        <authorList>
            <consortium name="The Broad Institute Genomics Platform"/>
            <consortium name="The Broad Institute Genome Sequencing Center for Infectious Disease"/>
            <person name="Wu L."/>
            <person name="Ma J."/>
        </authorList>
    </citation>
    <scope>NUCLEOTIDE SEQUENCE [LARGE SCALE GENOMIC DNA]</scope>
    <source>
        <strain evidence="7 8">CGMCC 1.10390</strain>
    </source>
</reference>
<dbReference type="NCBIfam" id="TIGR03652">
    <property type="entry name" value="FeS_repair_RIC"/>
    <property type="match status" value="1"/>
</dbReference>
<gene>
    <name evidence="7" type="primary">ric</name>
    <name evidence="7" type="ORF">ACFSBL_18510</name>
</gene>
<dbReference type="PANTHER" id="PTHR36438">
    <property type="entry name" value="IRON-SULFUR CLUSTER REPAIR PROTEIN YTFE"/>
    <property type="match status" value="1"/>
</dbReference>
<dbReference type="GO" id="GO:0046872">
    <property type="term" value="F:metal ion binding"/>
    <property type="evidence" value="ECO:0007669"/>
    <property type="project" value="UniProtKB-KW"/>
</dbReference>
<comment type="subcellular location">
    <subcellularLocation>
        <location evidence="1">Cytoplasm</location>
    </subcellularLocation>
</comment>
<comment type="caution">
    <text evidence="7">The sequence shown here is derived from an EMBL/GenBank/DDBJ whole genome shotgun (WGS) entry which is preliminary data.</text>
</comment>
<accession>A0ABD6DQE9</accession>
<dbReference type="Proteomes" id="UP001597034">
    <property type="component" value="Unassembled WGS sequence"/>
</dbReference>
<evidence type="ECO:0000256" key="2">
    <source>
        <dbReference type="ARBA" id="ARBA00022490"/>
    </source>
</evidence>
<evidence type="ECO:0000313" key="7">
    <source>
        <dbReference type="EMBL" id="MFD1647688.1"/>
    </source>
</evidence>
<keyword evidence="8" id="KW-1185">Reference proteome</keyword>
<dbReference type="PANTHER" id="PTHR36438:SF1">
    <property type="entry name" value="IRON-SULFUR CLUSTER REPAIR PROTEIN YTFE"/>
    <property type="match status" value="1"/>
</dbReference>
<dbReference type="EMBL" id="JBHUDO010000004">
    <property type="protein sequence ID" value="MFD1647688.1"/>
    <property type="molecule type" value="Genomic_DNA"/>
</dbReference>
<dbReference type="InterPro" id="IPR012312">
    <property type="entry name" value="Hemerythrin-like"/>
</dbReference>
<dbReference type="RefSeq" id="WP_256401833.1">
    <property type="nucleotide sequence ID" value="NZ_JANHJR010000004.1"/>
</dbReference>
<dbReference type="InterPro" id="IPR038062">
    <property type="entry name" value="ScdA-like_N_sf"/>
</dbReference>
<proteinExistence type="predicted"/>
<dbReference type="InterPro" id="IPR019903">
    <property type="entry name" value="RIC_family"/>
</dbReference>
<sequence length="235" mass="26429">MTDTVDPERSVGPLVREHPAYATVLESVGIDYCCGGETSLAAACTEAGVDLDGLLERLAATEPDADGDPEWETQTKLIEDIVSTHHQYLREELPSLEGLVRKVARVHGENHPELREVQSEYLELAEGMKRHIDEEETELFPIVERLDRGESLTDAEREQLEAEIESLETDHEETADHLDRLAALTDDFAVPQDACASYEVMLERLEALQTDTHRHVHKENNVLFTDAEQQLQATF</sequence>
<evidence type="ECO:0000256" key="1">
    <source>
        <dbReference type="ARBA" id="ARBA00004496"/>
    </source>
</evidence>
<evidence type="ECO:0000259" key="6">
    <source>
        <dbReference type="Pfam" id="PF01814"/>
    </source>
</evidence>
<dbReference type="AlphaFoldDB" id="A0ABD6DQE9"/>
<protein>
    <submittedName>
        <fullName evidence="7">Iron-sulfur cluster repair di-iron protein</fullName>
    </submittedName>
</protein>
<feature type="coiled-coil region" evidence="5">
    <location>
        <begin position="150"/>
        <end position="177"/>
    </location>
</feature>
<keyword evidence="2" id="KW-0963">Cytoplasm</keyword>